<feature type="region of interest" description="Disordered" evidence="1">
    <location>
        <begin position="47"/>
        <end position="117"/>
    </location>
</feature>
<feature type="compositionally biased region" description="Basic and acidic residues" evidence="1">
    <location>
        <begin position="84"/>
        <end position="117"/>
    </location>
</feature>
<protein>
    <submittedName>
        <fullName evidence="2">Uncharacterized protein</fullName>
    </submittedName>
</protein>
<evidence type="ECO:0000256" key="1">
    <source>
        <dbReference type="SAM" id="MobiDB-lite"/>
    </source>
</evidence>
<dbReference type="STRING" id="1166337.SAMN05192580_0585"/>
<keyword evidence="3" id="KW-1185">Reference proteome</keyword>
<proteinExistence type="predicted"/>
<organism evidence="2 3">
    <name type="scientific">Sphingomonas jatrophae</name>
    <dbReference type="NCBI Taxonomy" id="1166337"/>
    <lineage>
        <taxon>Bacteria</taxon>
        <taxon>Pseudomonadati</taxon>
        <taxon>Pseudomonadota</taxon>
        <taxon>Alphaproteobacteria</taxon>
        <taxon>Sphingomonadales</taxon>
        <taxon>Sphingomonadaceae</taxon>
        <taxon>Sphingomonas</taxon>
    </lineage>
</organism>
<dbReference type="EMBL" id="FOZG01000001">
    <property type="protein sequence ID" value="SFR80511.1"/>
    <property type="molecule type" value="Genomic_DNA"/>
</dbReference>
<accession>A0A1I6JNM7</accession>
<feature type="compositionally biased region" description="Basic and acidic residues" evidence="1">
    <location>
        <begin position="53"/>
        <end position="75"/>
    </location>
</feature>
<dbReference type="AlphaFoldDB" id="A0A1I6JNM7"/>
<reference evidence="2 3" key="1">
    <citation type="submission" date="2016-10" db="EMBL/GenBank/DDBJ databases">
        <authorList>
            <person name="de Groot N.N."/>
        </authorList>
    </citation>
    <scope>NUCLEOTIDE SEQUENCE [LARGE SCALE GENOMIC DNA]</scope>
    <source>
        <strain evidence="2 3">S5-249</strain>
    </source>
</reference>
<evidence type="ECO:0000313" key="2">
    <source>
        <dbReference type="EMBL" id="SFR80511.1"/>
    </source>
</evidence>
<sequence>MSQSRLPPAKKLALLRSMRTVTTYAFPPVRDETFEPLVEALDHPWVPNVSAFRWDEPKDTAATPEDRNPSTEHQPKGAAANPSDRLDRRDEDVTDRQRQRNKGGAEKPEHGKSRDSA</sequence>
<name>A0A1I6JNM7_9SPHN</name>
<evidence type="ECO:0000313" key="3">
    <source>
        <dbReference type="Proteomes" id="UP000198824"/>
    </source>
</evidence>
<gene>
    <name evidence="2" type="ORF">SAMN05192580_0585</name>
</gene>
<dbReference type="Proteomes" id="UP000198824">
    <property type="component" value="Unassembled WGS sequence"/>
</dbReference>